<proteinExistence type="predicted"/>
<dbReference type="Pfam" id="PF01476">
    <property type="entry name" value="LysM"/>
    <property type="match status" value="1"/>
</dbReference>
<evidence type="ECO:0000256" key="1">
    <source>
        <dbReference type="SAM" id="MobiDB-lite"/>
    </source>
</evidence>
<evidence type="ECO:0000313" key="4">
    <source>
        <dbReference type="Proteomes" id="UP001454036"/>
    </source>
</evidence>
<dbReference type="PANTHER" id="PTHR20932">
    <property type="entry name" value="LYSM AND PUTATIVE PEPTIDOGLYCAN-BINDING DOMAIN-CONTAINING PROTEIN"/>
    <property type="match status" value="1"/>
</dbReference>
<accession>A0AAV3Q7X5</accession>
<sequence length="371" mass="40242">MLEKRMVNGHRHDRLDLDDYFTTITIETESASSTSSVGGGVSYIQHQVSKFDTLAGVAIKYGVEVSDIKKMNGLVTDHQMFALKTLHIPLPGRHPPSPILANGVDNKRPSSSERAPPGRRHSDLFDSFQSLRLNSSSQHNVSPARSASRGYYGISNSADKIHPEGFEMSAYNKEGSLEDGTLTKPATPSILPLSLPRKCKSAANGFYSDNGNLATQEAKDNDWGGRWIEKFVQRRPKSEIDLKSSARDTLLKEENNNSGGIFSALASKGLALRPKSGNRNGSEIDVEGGASSFLGDPLLADRNFVRKSSSSPSFQESDNGSTSTSLSSIWPTSKWSLKPDFQSLSSAVITKPIFDGLPLPVSVRKSKAAID</sequence>
<comment type="caution">
    <text evidence="3">The sequence shown here is derived from an EMBL/GenBank/DDBJ whole genome shotgun (WGS) entry which is preliminary data.</text>
</comment>
<dbReference type="AlphaFoldDB" id="A0AAV3Q7X5"/>
<organism evidence="3 4">
    <name type="scientific">Lithospermum erythrorhizon</name>
    <name type="common">Purple gromwell</name>
    <name type="synonym">Lithospermum officinale var. erythrorhizon</name>
    <dbReference type="NCBI Taxonomy" id="34254"/>
    <lineage>
        <taxon>Eukaryota</taxon>
        <taxon>Viridiplantae</taxon>
        <taxon>Streptophyta</taxon>
        <taxon>Embryophyta</taxon>
        <taxon>Tracheophyta</taxon>
        <taxon>Spermatophyta</taxon>
        <taxon>Magnoliopsida</taxon>
        <taxon>eudicotyledons</taxon>
        <taxon>Gunneridae</taxon>
        <taxon>Pentapetalae</taxon>
        <taxon>asterids</taxon>
        <taxon>lamiids</taxon>
        <taxon>Boraginales</taxon>
        <taxon>Boraginaceae</taxon>
        <taxon>Boraginoideae</taxon>
        <taxon>Lithospermeae</taxon>
        <taxon>Lithospermum</taxon>
    </lineage>
</organism>
<dbReference type="InterPro" id="IPR018392">
    <property type="entry name" value="LysM"/>
</dbReference>
<name>A0AAV3Q7X5_LITER</name>
<evidence type="ECO:0000313" key="3">
    <source>
        <dbReference type="EMBL" id="GAA0158322.1"/>
    </source>
</evidence>
<feature type="compositionally biased region" description="Low complexity" evidence="1">
    <location>
        <begin position="317"/>
        <end position="331"/>
    </location>
</feature>
<feature type="region of interest" description="Disordered" evidence="1">
    <location>
        <begin position="93"/>
        <end position="123"/>
    </location>
</feature>
<dbReference type="InterPro" id="IPR045030">
    <property type="entry name" value="LYSM1-4"/>
</dbReference>
<dbReference type="PROSITE" id="PS51782">
    <property type="entry name" value="LYSM"/>
    <property type="match status" value="1"/>
</dbReference>
<gene>
    <name evidence="3" type="ORF">LIER_15384</name>
</gene>
<dbReference type="Gene3D" id="3.10.350.10">
    <property type="entry name" value="LysM domain"/>
    <property type="match status" value="1"/>
</dbReference>
<dbReference type="SUPFAM" id="SSF54106">
    <property type="entry name" value="LysM domain"/>
    <property type="match status" value="1"/>
</dbReference>
<keyword evidence="4" id="KW-1185">Reference proteome</keyword>
<dbReference type="InterPro" id="IPR036779">
    <property type="entry name" value="LysM_dom_sf"/>
</dbReference>
<feature type="region of interest" description="Disordered" evidence="1">
    <location>
        <begin position="309"/>
        <end position="331"/>
    </location>
</feature>
<dbReference type="EMBL" id="BAABME010003317">
    <property type="protein sequence ID" value="GAA0158322.1"/>
    <property type="molecule type" value="Genomic_DNA"/>
</dbReference>
<dbReference type="SMART" id="SM00257">
    <property type="entry name" value="LysM"/>
    <property type="match status" value="1"/>
</dbReference>
<reference evidence="3 4" key="1">
    <citation type="submission" date="2024-01" db="EMBL/GenBank/DDBJ databases">
        <title>The complete chloroplast genome sequence of Lithospermum erythrorhizon: insights into the phylogenetic relationship among Boraginaceae species and the maternal lineages of purple gromwells.</title>
        <authorList>
            <person name="Okada T."/>
            <person name="Watanabe K."/>
        </authorList>
    </citation>
    <scope>NUCLEOTIDE SEQUENCE [LARGE SCALE GENOMIC DNA]</scope>
</reference>
<dbReference type="Proteomes" id="UP001454036">
    <property type="component" value="Unassembled WGS sequence"/>
</dbReference>
<feature type="domain" description="LysM" evidence="2">
    <location>
        <begin position="44"/>
        <end position="88"/>
    </location>
</feature>
<evidence type="ECO:0000259" key="2">
    <source>
        <dbReference type="PROSITE" id="PS51782"/>
    </source>
</evidence>
<dbReference type="PANTHER" id="PTHR20932:SF55">
    <property type="entry name" value="LYSM DOMAIN-CONTAINING PROTEIN"/>
    <property type="match status" value="1"/>
</dbReference>
<protein>
    <recommendedName>
        <fullName evidence="2">LysM domain-containing protein</fullName>
    </recommendedName>
</protein>
<dbReference type="CDD" id="cd00118">
    <property type="entry name" value="LysM"/>
    <property type="match status" value="1"/>
</dbReference>